<feature type="region of interest" description="Disordered" evidence="1">
    <location>
        <begin position="540"/>
        <end position="575"/>
    </location>
</feature>
<feature type="compositionally biased region" description="Low complexity" evidence="1">
    <location>
        <begin position="348"/>
        <end position="365"/>
    </location>
</feature>
<dbReference type="EMBL" id="JAVHJO010000019">
    <property type="protein sequence ID" value="KAK6523193.1"/>
    <property type="molecule type" value="Genomic_DNA"/>
</dbReference>
<feature type="signal peptide" evidence="2">
    <location>
        <begin position="1"/>
        <end position="23"/>
    </location>
</feature>
<comment type="caution">
    <text evidence="4">The sequence shown here is derived from an EMBL/GenBank/DDBJ whole genome shotgun (WGS) entry which is preliminary data.</text>
</comment>
<gene>
    <name evidence="4" type="ORF">TWF694_006087</name>
</gene>
<organism evidence="4 5">
    <name type="scientific">Orbilia ellipsospora</name>
    <dbReference type="NCBI Taxonomy" id="2528407"/>
    <lineage>
        <taxon>Eukaryota</taxon>
        <taxon>Fungi</taxon>
        <taxon>Dikarya</taxon>
        <taxon>Ascomycota</taxon>
        <taxon>Pezizomycotina</taxon>
        <taxon>Orbiliomycetes</taxon>
        <taxon>Orbiliales</taxon>
        <taxon>Orbiliaceae</taxon>
        <taxon>Orbilia</taxon>
    </lineage>
</organism>
<sequence>MMVRSLFYVLFFFSILSSTWVVAIPTPEPHSHANSESVSCRGRRPLGYITPSPGATPIPITSQGQRVTTYVPTAIVHKEDARISVTKYLTSTYVWYSTYIPGYPDGRPLFISRGDQIITLPPRKTPKYAVRTVTYTVPGVYELEGQAHQVDNVPAEIQYVKEISRTFGTCQVHDYFEWLKSNDLRVARIEANTQHGDQVDQPTAYGFKAYKPWSHIQQPVLPRLAVNYTRCEDDVCTLEKQKWSVGYSAQIRKRVFTPKFTGWCDGNGPCELCVEIPGHGKLSTTINVHTPGPCSISTRLTTEITTTKTITRTKIISTTVQTTVTLTVGPNPVNLPEFLGETPSTTNSKSATSTQSVQSTSVSISSSATTDKSISSVVTSSSTSSTVASTEIPTNASPFRIRIRDVPPKSISRRADVPSYIRIFDNNMYIATNPNEAAIFSIFNKQLKSSTNEVAFADPDDLAEHLAGPILVALNPTGPSTVFSVAANTNKLIWTNVQFKREKAAFCVDSDQIINGVYAGNIGPLCHEVELTAEFIDGHSTSPTSNLSTSAGPSSSPPTLPSISEVAATTSAPTSSIESSTILSTGLQVTSSSATPSTTITSSQCTAISLNSNHIQNSGFESGAFAPWTPTAAGGSTAEYSISKDNPRGDKSSFLVQLTETSDSSVSLTQTIATCPNRMYKGSVWVNLSVKGGAPTGCALVILINEVAVAIHHQDTAGSYTQVPFNFTAATRSSKLKILSICTDGVDKGIFHIDDIMLHDSASNTR</sequence>
<proteinExistence type="predicted"/>
<dbReference type="InterPro" id="IPR057230">
    <property type="entry name" value="DUF7908"/>
</dbReference>
<dbReference type="Gene3D" id="2.60.120.260">
    <property type="entry name" value="Galactose-binding domain-like"/>
    <property type="match status" value="1"/>
</dbReference>
<dbReference type="SUPFAM" id="SSF49785">
    <property type="entry name" value="Galactose-binding domain-like"/>
    <property type="match status" value="1"/>
</dbReference>
<evidence type="ECO:0000256" key="1">
    <source>
        <dbReference type="SAM" id="MobiDB-lite"/>
    </source>
</evidence>
<feature type="region of interest" description="Disordered" evidence="1">
    <location>
        <begin position="331"/>
        <end position="365"/>
    </location>
</feature>
<evidence type="ECO:0000256" key="2">
    <source>
        <dbReference type="SAM" id="SignalP"/>
    </source>
</evidence>
<dbReference type="Proteomes" id="UP001365542">
    <property type="component" value="Unassembled WGS sequence"/>
</dbReference>
<keyword evidence="5" id="KW-1185">Reference proteome</keyword>
<protein>
    <recommendedName>
        <fullName evidence="3">DUF7908 domain-containing protein</fullName>
    </recommendedName>
</protein>
<dbReference type="Pfam" id="PF25485">
    <property type="entry name" value="DUF7908"/>
    <property type="match status" value="1"/>
</dbReference>
<feature type="compositionally biased region" description="Low complexity" evidence="1">
    <location>
        <begin position="544"/>
        <end position="554"/>
    </location>
</feature>
<feature type="domain" description="DUF7908" evidence="3">
    <location>
        <begin position="395"/>
        <end position="535"/>
    </location>
</feature>
<keyword evidence="2" id="KW-0732">Signal</keyword>
<evidence type="ECO:0000313" key="4">
    <source>
        <dbReference type="EMBL" id="KAK6523193.1"/>
    </source>
</evidence>
<dbReference type="InterPro" id="IPR008979">
    <property type="entry name" value="Galactose-bd-like_sf"/>
</dbReference>
<evidence type="ECO:0000259" key="3">
    <source>
        <dbReference type="Pfam" id="PF25485"/>
    </source>
</evidence>
<evidence type="ECO:0000313" key="5">
    <source>
        <dbReference type="Proteomes" id="UP001365542"/>
    </source>
</evidence>
<reference evidence="4 5" key="1">
    <citation type="submission" date="2019-10" db="EMBL/GenBank/DDBJ databases">
        <authorList>
            <person name="Palmer J.M."/>
        </authorList>
    </citation>
    <scope>NUCLEOTIDE SEQUENCE [LARGE SCALE GENOMIC DNA]</scope>
    <source>
        <strain evidence="4 5">TWF694</strain>
    </source>
</reference>
<accession>A0AAV9WRD8</accession>
<feature type="chain" id="PRO_5043418194" description="DUF7908 domain-containing protein" evidence="2">
    <location>
        <begin position="24"/>
        <end position="766"/>
    </location>
</feature>
<dbReference type="AlphaFoldDB" id="A0AAV9WRD8"/>
<name>A0AAV9WRD8_9PEZI</name>